<sequence>MFRVCSRSSTLLLRQKTTLISPLPKNLKLFSTNMGGAVVHKDEKIGLKQLFDTESSTYTYLLWDQTTKDAILVDPVDILVDRDMKEVEDHGLKLVLGVNTHAHADHITGTGLLKQKIPGLKSVIAKASGAKADILVESGDKIVFGNRSLEVRSTPGHTTGCLSYVADDRSFVLTGDTLLIQGCGRTDFQGGSAETLYDSVHNELFTLPDDTIVYPAHDYKGRFSSSIRNEKENNPRLGAGKTKEEFAEIMKNLNLSYPKKIDVAVPANMRCGVPDVE</sequence>
<dbReference type="EMBL" id="HBHT01015018">
    <property type="protein sequence ID" value="CAD9961256.1"/>
    <property type="molecule type" value="Transcribed_RNA"/>
</dbReference>
<dbReference type="InterPro" id="IPR001279">
    <property type="entry name" value="Metallo-B-lactamas"/>
</dbReference>
<comment type="subcellular location">
    <subcellularLocation>
        <location evidence="2">Mitochondrion</location>
    </subcellularLocation>
</comment>
<evidence type="ECO:0000256" key="8">
    <source>
        <dbReference type="ARBA" id="ARBA00023002"/>
    </source>
</evidence>
<dbReference type="Gene3D" id="3.60.15.10">
    <property type="entry name" value="Ribonuclease Z/Hydroxyacylglutathione hydrolase-like"/>
    <property type="match status" value="1"/>
</dbReference>
<dbReference type="FunFam" id="3.60.15.10:FF:000013">
    <property type="entry name" value="Persulfide dioxygenase ETHE1, mitochondrial"/>
    <property type="match status" value="1"/>
</dbReference>
<evidence type="ECO:0000256" key="5">
    <source>
        <dbReference type="ARBA" id="ARBA00022946"/>
    </source>
</evidence>
<dbReference type="EC" id="1.13.11.18" evidence="12"/>
<proteinExistence type="inferred from homology"/>
<keyword evidence="6" id="KW-0223">Dioxygenase</keyword>
<dbReference type="PANTHER" id="PTHR43084:SF1">
    <property type="entry name" value="PERSULFIDE DIOXYGENASE ETHE1, MITOCHONDRIAL"/>
    <property type="match status" value="1"/>
</dbReference>
<dbReference type="GO" id="GO:0070813">
    <property type="term" value="P:hydrogen sulfide metabolic process"/>
    <property type="evidence" value="ECO:0007669"/>
    <property type="project" value="TreeGrafter"/>
</dbReference>
<dbReference type="GO" id="GO:0050313">
    <property type="term" value="F:sulfur dioxygenase activity"/>
    <property type="evidence" value="ECO:0007669"/>
    <property type="project" value="UniProtKB-EC"/>
</dbReference>
<dbReference type="SMART" id="SM00849">
    <property type="entry name" value="Lactamase_B"/>
    <property type="match status" value="1"/>
</dbReference>
<evidence type="ECO:0000256" key="3">
    <source>
        <dbReference type="ARBA" id="ARBA00006759"/>
    </source>
</evidence>
<evidence type="ECO:0000256" key="13">
    <source>
        <dbReference type="ARBA" id="ARBA00077964"/>
    </source>
</evidence>
<reference evidence="15" key="1">
    <citation type="submission" date="2021-01" db="EMBL/GenBank/DDBJ databases">
        <authorList>
            <person name="Corre E."/>
            <person name="Pelletier E."/>
            <person name="Niang G."/>
            <person name="Scheremetjew M."/>
            <person name="Finn R."/>
            <person name="Kale V."/>
            <person name="Holt S."/>
            <person name="Cochrane G."/>
            <person name="Meng A."/>
            <person name="Brown T."/>
            <person name="Cohen L."/>
        </authorList>
    </citation>
    <scope>NUCLEOTIDE SEQUENCE</scope>
    <source>
        <strain evidence="15">CCMP125</strain>
    </source>
</reference>
<evidence type="ECO:0000256" key="9">
    <source>
        <dbReference type="ARBA" id="ARBA00023004"/>
    </source>
</evidence>
<keyword evidence="9" id="KW-0408">Iron</keyword>
<dbReference type="AlphaFoldDB" id="A0A7S3DNG5"/>
<dbReference type="InterPro" id="IPR044528">
    <property type="entry name" value="POD-like_MBL-fold"/>
</dbReference>
<evidence type="ECO:0000256" key="4">
    <source>
        <dbReference type="ARBA" id="ARBA00022723"/>
    </source>
</evidence>
<dbReference type="GO" id="GO:0046872">
    <property type="term" value="F:metal ion binding"/>
    <property type="evidence" value="ECO:0007669"/>
    <property type="project" value="UniProtKB-KW"/>
</dbReference>
<dbReference type="Pfam" id="PF00753">
    <property type="entry name" value="Lactamase_B"/>
    <property type="match status" value="1"/>
</dbReference>
<organism evidence="15">
    <name type="scientific">Entomoneis paludosa</name>
    <dbReference type="NCBI Taxonomy" id="265537"/>
    <lineage>
        <taxon>Eukaryota</taxon>
        <taxon>Sar</taxon>
        <taxon>Stramenopiles</taxon>
        <taxon>Ochrophyta</taxon>
        <taxon>Bacillariophyta</taxon>
        <taxon>Bacillariophyceae</taxon>
        <taxon>Bacillariophycidae</taxon>
        <taxon>Entomoneidaceae</taxon>
        <taxon>Entomoneis</taxon>
    </lineage>
</organism>
<evidence type="ECO:0000259" key="14">
    <source>
        <dbReference type="SMART" id="SM00849"/>
    </source>
</evidence>
<evidence type="ECO:0000256" key="6">
    <source>
        <dbReference type="ARBA" id="ARBA00022964"/>
    </source>
</evidence>
<name>A0A7S3DNG5_9STRA</name>
<keyword evidence="7" id="KW-0007">Acetylation</keyword>
<accession>A0A7S3DNG5</accession>
<evidence type="ECO:0000313" key="15">
    <source>
        <dbReference type="EMBL" id="CAD9961256.1"/>
    </source>
</evidence>
<dbReference type="CDD" id="cd07724">
    <property type="entry name" value="POD-like_MBL-fold"/>
    <property type="match status" value="1"/>
</dbReference>
<dbReference type="GO" id="GO:0006749">
    <property type="term" value="P:glutathione metabolic process"/>
    <property type="evidence" value="ECO:0007669"/>
    <property type="project" value="InterPro"/>
</dbReference>
<gene>
    <name evidence="15" type="ORF">APAL1065_LOCUS9998</name>
</gene>
<keyword evidence="5" id="KW-0809">Transit peptide</keyword>
<dbReference type="PANTHER" id="PTHR43084">
    <property type="entry name" value="PERSULFIDE DIOXYGENASE ETHE1"/>
    <property type="match status" value="1"/>
</dbReference>
<keyword evidence="4" id="KW-0479">Metal-binding</keyword>
<evidence type="ECO:0000256" key="1">
    <source>
        <dbReference type="ARBA" id="ARBA00001954"/>
    </source>
</evidence>
<keyword evidence="8" id="KW-0560">Oxidoreductase</keyword>
<evidence type="ECO:0000256" key="12">
    <source>
        <dbReference type="ARBA" id="ARBA00066686"/>
    </source>
</evidence>
<evidence type="ECO:0000256" key="10">
    <source>
        <dbReference type="ARBA" id="ARBA00023128"/>
    </source>
</evidence>
<comment type="similarity">
    <text evidence="3">Belongs to the metallo-beta-lactamase superfamily. Glyoxalase II family.</text>
</comment>
<dbReference type="InterPro" id="IPR036866">
    <property type="entry name" value="RibonucZ/Hydroxyglut_hydro"/>
</dbReference>
<dbReference type="GO" id="GO:0005739">
    <property type="term" value="C:mitochondrion"/>
    <property type="evidence" value="ECO:0007669"/>
    <property type="project" value="UniProtKB-SubCell"/>
</dbReference>
<evidence type="ECO:0000256" key="7">
    <source>
        <dbReference type="ARBA" id="ARBA00022990"/>
    </source>
</evidence>
<feature type="domain" description="Metallo-beta-lactamase" evidence="14">
    <location>
        <begin position="56"/>
        <end position="217"/>
    </location>
</feature>
<keyword evidence="10" id="KW-0496">Mitochondrion</keyword>
<dbReference type="InterPro" id="IPR051682">
    <property type="entry name" value="Mito_Persulfide_Diox"/>
</dbReference>
<evidence type="ECO:0000256" key="11">
    <source>
        <dbReference type="ARBA" id="ARBA00050990"/>
    </source>
</evidence>
<comment type="cofactor">
    <cofactor evidence="1">
        <name>Fe(2+)</name>
        <dbReference type="ChEBI" id="CHEBI:29033"/>
    </cofactor>
</comment>
<comment type="catalytic activity">
    <reaction evidence="11">
        <text>S-sulfanylglutathione + O2 + H2O = sulfite + glutathione + 2 H(+)</text>
        <dbReference type="Rhea" id="RHEA:12981"/>
        <dbReference type="ChEBI" id="CHEBI:15377"/>
        <dbReference type="ChEBI" id="CHEBI:15378"/>
        <dbReference type="ChEBI" id="CHEBI:15379"/>
        <dbReference type="ChEBI" id="CHEBI:17359"/>
        <dbReference type="ChEBI" id="CHEBI:57925"/>
        <dbReference type="ChEBI" id="CHEBI:58905"/>
        <dbReference type="EC" id="1.13.11.18"/>
    </reaction>
</comment>
<dbReference type="SUPFAM" id="SSF56281">
    <property type="entry name" value="Metallo-hydrolase/oxidoreductase"/>
    <property type="match status" value="1"/>
</dbReference>
<evidence type="ECO:0000256" key="2">
    <source>
        <dbReference type="ARBA" id="ARBA00004173"/>
    </source>
</evidence>
<protein>
    <recommendedName>
        <fullName evidence="12">persulfide dioxygenase</fullName>
        <ecNumber evidence="12">1.13.11.18</ecNumber>
    </recommendedName>
    <alternativeName>
        <fullName evidence="13">Sulfur dioxygenase ETHE1</fullName>
    </alternativeName>
</protein>